<comment type="caution">
    <text evidence="1">The sequence shown here is derived from an EMBL/GenBank/DDBJ whole genome shotgun (WGS) entry which is preliminary data.</text>
</comment>
<sequence>MKKEEPDNPFPWLLERKPPPLPVHELESLNITYEVTKDKKTNRMVMIASRDERAWTFHNLEELVVFLAGVEFGKTL</sequence>
<reference evidence="1 2" key="1">
    <citation type="submission" date="2010-08" db="EMBL/GenBank/DDBJ databases">
        <title>The draft genome of Desulfovibrio fructosovorans JJ.</title>
        <authorList>
            <consortium name="US DOE Joint Genome Institute (JGI-PGF)"/>
            <person name="Lucas S."/>
            <person name="Copeland A."/>
            <person name="Lapidus A."/>
            <person name="Cheng J.-F."/>
            <person name="Bruce D."/>
            <person name="Goodwin L."/>
            <person name="Pitluck S."/>
            <person name="Land M.L."/>
            <person name="Hauser L."/>
            <person name="Chang Y.-J."/>
            <person name="Jeffries C."/>
            <person name="Wall J.D."/>
            <person name="Stahl D.A."/>
            <person name="Arkin A.P."/>
            <person name="Dehal P."/>
            <person name="Stolyar S.M."/>
            <person name="Hazen T.C."/>
            <person name="Woyke T.J."/>
        </authorList>
    </citation>
    <scope>NUCLEOTIDE SEQUENCE [LARGE SCALE GENOMIC DNA]</scope>
    <source>
        <strain evidence="1 2">JJ</strain>
    </source>
</reference>
<protein>
    <submittedName>
        <fullName evidence="1">Uncharacterized protein</fullName>
    </submittedName>
</protein>
<gene>
    <name evidence="1" type="ORF">DesfrDRAFT_0294</name>
</gene>
<name>E1JRP5_SOLFR</name>
<organism evidence="1 2">
    <name type="scientific">Solidesulfovibrio fructosivorans JJ]</name>
    <dbReference type="NCBI Taxonomy" id="596151"/>
    <lineage>
        <taxon>Bacteria</taxon>
        <taxon>Pseudomonadati</taxon>
        <taxon>Thermodesulfobacteriota</taxon>
        <taxon>Desulfovibrionia</taxon>
        <taxon>Desulfovibrionales</taxon>
        <taxon>Desulfovibrionaceae</taxon>
        <taxon>Solidesulfovibrio</taxon>
    </lineage>
</organism>
<dbReference type="Proteomes" id="UP000006250">
    <property type="component" value="Unassembled WGS sequence"/>
</dbReference>
<dbReference type="AlphaFoldDB" id="E1JRP5"/>
<proteinExistence type="predicted"/>
<accession>E1JRP5</accession>
<keyword evidence="2" id="KW-1185">Reference proteome</keyword>
<evidence type="ECO:0000313" key="1">
    <source>
        <dbReference type="EMBL" id="EFL53246.1"/>
    </source>
</evidence>
<dbReference type="EMBL" id="AECZ01000001">
    <property type="protein sequence ID" value="EFL53246.1"/>
    <property type="molecule type" value="Genomic_DNA"/>
</dbReference>
<evidence type="ECO:0000313" key="2">
    <source>
        <dbReference type="Proteomes" id="UP000006250"/>
    </source>
</evidence>
<dbReference type="RefSeq" id="WP_005990403.1">
    <property type="nucleotide sequence ID" value="NZ_AECZ01000001.1"/>
</dbReference>